<reference evidence="2" key="1">
    <citation type="submission" date="2023-10" db="EMBL/GenBank/DDBJ databases">
        <title>Genome assemblies of two species of porcelain crab, Petrolisthes cinctipes and Petrolisthes manimaculis (Anomura: Porcellanidae).</title>
        <authorList>
            <person name="Angst P."/>
        </authorList>
    </citation>
    <scope>NUCLEOTIDE SEQUENCE</scope>
    <source>
        <strain evidence="2">PB745_01</strain>
        <tissue evidence="2">Gill</tissue>
    </source>
</reference>
<dbReference type="Proteomes" id="UP001286313">
    <property type="component" value="Unassembled WGS sequence"/>
</dbReference>
<feature type="region of interest" description="Disordered" evidence="1">
    <location>
        <begin position="289"/>
        <end position="334"/>
    </location>
</feature>
<evidence type="ECO:0000313" key="2">
    <source>
        <dbReference type="EMBL" id="KAK3872841.1"/>
    </source>
</evidence>
<feature type="compositionally biased region" description="Polar residues" evidence="1">
    <location>
        <begin position="490"/>
        <end position="499"/>
    </location>
</feature>
<feature type="compositionally biased region" description="Polar residues" evidence="1">
    <location>
        <begin position="299"/>
        <end position="334"/>
    </location>
</feature>
<feature type="region of interest" description="Disordered" evidence="1">
    <location>
        <begin position="490"/>
        <end position="510"/>
    </location>
</feature>
<evidence type="ECO:0000313" key="3">
    <source>
        <dbReference type="Proteomes" id="UP001286313"/>
    </source>
</evidence>
<accession>A0AAE1KE67</accession>
<feature type="compositionally biased region" description="Basic and acidic residues" evidence="1">
    <location>
        <begin position="71"/>
        <end position="92"/>
    </location>
</feature>
<feature type="region of interest" description="Disordered" evidence="1">
    <location>
        <begin position="600"/>
        <end position="620"/>
    </location>
</feature>
<gene>
    <name evidence="2" type="ORF">Pcinc_022096</name>
</gene>
<feature type="region of interest" description="Disordered" evidence="1">
    <location>
        <begin position="157"/>
        <end position="181"/>
    </location>
</feature>
<feature type="compositionally biased region" description="Basic and acidic residues" evidence="1">
    <location>
        <begin position="501"/>
        <end position="510"/>
    </location>
</feature>
<proteinExistence type="predicted"/>
<comment type="caution">
    <text evidence="2">The sequence shown here is derived from an EMBL/GenBank/DDBJ whole genome shotgun (WGS) entry which is preliminary data.</text>
</comment>
<feature type="compositionally biased region" description="Low complexity" evidence="1">
    <location>
        <begin position="601"/>
        <end position="613"/>
    </location>
</feature>
<evidence type="ECO:0000256" key="1">
    <source>
        <dbReference type="SAM" id="MobiDB-lite"/>
    </source>
</evidence>
<feature type="compositionally biased region" description="Basic and acidic residues" evidence="1">
    <location>
        <begin position="22"/>
        <end position="34"/>
    </location>
</feature>
<protein>
    <submittedName>
        <fullName evidence="2">Uncharacterized protein</fullName>
    </submittedName>
</protein>
<feature type="compositionally biased region" description="Low complexity" evidence="1">
    <location>
        <begin position="160"/>
        <end position="171"/>
    </location>
</feature>
<dbReference type="EMBL" id="JAWQEG010002302">
    <property type="protein sequence ID" value="KAK3872841.1"/>
    <property type="molecule type" value="Genomic_DNA"/>
</dbReference>
<organism evidence="2 3">
    <name type="scientific">Petrolisthes cinctipes</name>
    <name type="common">Flat porcelain crab</name>
    <dbReference type="NCBI Taxonomy" id="88211"/>
    <lineage>
        <taxon>Eukaryota</taxon>
        <taxon>Metazoa</taxon>
        <taxon>Ecdysozoa</taxon>
        <taxon>Arthropoda</taxon>
        <taxon>Crustacea</taxon>
        <taxon>Multicrustacea</taxon>
        <taxon>Malacostraca</taxon>
        <taxon>Eumalacostraca</taxon>
        <taxon>Eucarida</taxon>
        <taxon>Decapoda</taxon>
        <taxon>Pleocyemata</taxon>
        <taxon>Anomura</taxon>
        <taxon>Galatheoidea</taxon>
        <taxon>Porcellanidae</taxon>
        <taxon>Petrolisthes</taxon>
    </lineage>
</organism>
<keyword evidence="3" id="KW-1185">Reference proteome</keyword>
<name>A0AAE1KE67_PETCI</name>
<feature type="compositionally biased region" description="Low complexity" evidence="1">
    <location>
        <begin position="56"/>
        <end position="67"/>
    </location>
</feature>
<sequence length="620" mass="69696">MIASKTFSPRATILVSHRKSPKHDEVQRKSDLTRWPHRKVSVDGPIIIKPSKAATSRSSGGVDSSGGIPDTHSEEYQQDISREESARRHLNPEDTTTSIIPSVKDTSSKTHPTRPPTLNKTSRLCRTRLRKGSSTLPDYSHVTSKVKQYIKDMKKLSNQTTPPTTTTKTTPILRSAGEHGGHPSTKIVILDEEPLEPEIFSLYSRSEFADELQQLRNELIGVKTYNELLEIMVLERLSRCAADRTLAALQLQYDNMTAMFAEKQNEIDRLRFYKDVKVNEEFTVTLKTKEEEMGRSRRSSVGDTSVASLRHTPSSSALVKPSHSPSRSSTPCNLIRATSTPIANPNITLADQFQSNVDLTRPYPEVEICQSRSTTRDERMDLGRTVDSGVADSMPEDTTLESWVKDIEVILRRMVEFAILEENHSLNQNEKTIIWHSIQHQYKLKCCQFPVLSSHWPARQSGLVLQELGQAIQVLASRYNLDLLPQGQSEVTLPVTSGPSGEKKTAGHPEEGLEVYLDPIDELPMEEKSLIQEQQATTGPHEGSSTLGYINNINSAGVECSEENDINITNSHRHFFNQQQQQKQQQQQHKKISGSIINLKTPHNNTHTHTHTPVLHPIQR</sequence>
<dbReference type="AlphaFoldDB" id="A0AAE1KE67"/>
<feature type="region of interest" description="Disordered" evidence="1">
    <location>
        <begin position="1"/>
        <end position="120"/>
    </location>
</feature>